<reference evidence="4 5" key="1">
    <citation type="journal article" date="2014" name="Genome Biol. Evol.">
        <title>The secreted proteins of Achlya hypogyna and Thraustotheca clavata identify the ancestral oomycete secretome and reveal gene acquisitions by horizontal gene transfer.</title>
        <authorList>
            <person name="Misner I."/>
            <person name="Blouin N."/>
            <person name="Leonard G."/>
            <person name="Richards T.A."/>
            <person name="Lane C.E."/>
        </authorList>
    </citation>
    <scope>NUCLEOTIDE SEQUENCE [LARGE SCALE GENOMIC DNA]</scope>
    <source>
        <strain evidence="4 5">ATCC 48635</strain>
    </source>
</reference>
<feature type="domain" description="HTH myb-type" evidence="3">
    <location>
        <begin position="46"/>
        <end position="96"/>
    </location>
</feature>
<dbReference type="SUPFAM" id="SSF46689">
    <property type="entry name" value="Homeodomain-like"/>
    <property type="match status" value="1"/>
</dbReference>
<name>A0A1V9ZF07_ACHHY</name>
<dbReference type="EMBL" id="JNBR01000145">
    <property type="protein sequence ID" value="OQR96410.1"/>
    <property type="molecule type" value="Genomic_DNA"/>
</dbReference>
<keyword evidence="5" id="KW-1185">Reference proteome</keyword>
<feature type="region of interest" description="Disordered" evidence="1">
    <location>
        <begin position="242"/>
        <end position="261"/>
    </location>
</feature>
<dbReference type="CDD" id="cd00167">
    <property type="entry name" value="SANT"/>
    <property type="match status" value="1"/>
</dbReference>
<protein>
    <submittedName>
        <fullName evidence="4">Uncharacterized protein</fullName>
    </submittedName>
</protein>
<evidence type="ECO:0000259" key="3">
    <source>
        <dbReference type="PROSITE" id="PS51294"/>
    </source>
</evidence>
<dbReference type="InterPro" id="IPR009057">
    <property type="entry name" value="Homeodomain-like_sf"/>
</dbReference>
<gene>
    <name evidence="4" type="ORF">ACHHYP_15835</name>
</gene>
<evidence type="ECO:0000313" key="5">
    <source>
        <dbReference type="Proteomes" id="UP000243579"/>
    </source>
</evidence>
<dbReference type="Proteomes" id="UP000243579">
    <property type="component" value="Unassembled WGS sequence"/>
</dbReference>
<dbReference type="Pfam" id="PF00249">
    <property type="entry name" value="Myb_DNA-binding"/>
    <property type="match status" value="1"/>
</dbReference>
<dbReference type="OrthoDB" id="2143914at2759"/>
<evidence type="ECO:0000259" key="2">
    <source>
        <dbReference type="PROSITE" id="PS50090"/>
    </source>
</evidence>
<dbReference type="Gene3D" id="1.10.10.60">
    <property type="entry name" value="Homeodomain-like"/>
    <property type="match status" value="1"/>
</dbReference>
<accession>A0A1V9ZF07</accession>
<dbReference type="InterPro" id="IPR017930">
    <property type="entry name" value="Myb_dom"/>
</dbReference>
<organism evidence="4 5">
    <name type="scientific">Achlya hypogyna</name>
    <name type="common">Oomycete</name>
    <name type="synonym">Protoachlya hypogyna</name>
    <dbReference type="NCBI Taxonomy" id="1202772"/>
    <lineage>
        <taxon>Eukaryota</taxon>
        <taxon>Sar</taxon>
        <taxon>Stramenopiles</taxon>
        <taxon>Oomycota</taxon>
        <taxon>Saprolegniomycetes</taxon>
        <taxon>Saprolegniales</taxon>
        <taxon>Achlyaceae</taxon>
        <taxon>Achlya</taxon>
    </lineage>
</organism>
<dbReference type="AlphaFoldDB" id="A0A1V9ZF07"/>
<dbReference type="STRING" id="1202772.A0A1V9ZF07"/>
<comment type="caution">
    <text evidence="4">The sequence shown here is derived from an EMBL/GenBank/DDBJ whole genome shotgun (WGS) entry which is preliminary data.</text>
</comment>
<feature type="compositionally biased region" description="Low complexity" evidence="1">
    <location>
        <begin position="11"/>
        <end position="23"/>
    </location>
</feature>
<feature type="domain" description="Myb-like" evidence="2">
    <location>
        <begin position="46"/>
        <end position="92"/>
    </location>
</feature>
<dbReference type="InterPro" id="IPR001005">
    <property type="entry name" value="SANT/Myb"/>
</dbReference>
<proteinExistence type="predicted"/>
<feature type="compositionally biased region" description="Basic and acidic residues" evidence="1">
    <location>
        <begin position="1"/>
        <end position="10"/>
    </location>
</feature>
<dbReference type="SMART" id="SM00717">
    <property type="entry name" value="SANT"/>
    <property type="match status" value="1"/>
</dbReference>
<evidence type="ECO:0000256" key="1">
    <source>
        <dbReference type="SAM" id="MobiDB-lite"/>
    </source>
</evidence>
<evidence type="ECO:0000313" key="4">
    <source>
        <dbReference type="EMBL" id="OQR96410.1"/>
    </source>
</evidence>
<dbReference type="PROSITE" id="PS50090">
    <property type="entry name" value="MYB_LIKE"/>
    <property type="match status" value="1"/>
</dbReference>
<feature type="region of interest" description="Disordered" evidence="1">
    <location>
        <begin position="1"/>
        <end position="26"/>
    </location>
</feature>
<sequence length="300" mass="33505">MDSTVLDKENQPPACQAPNPAKAGPVKERVRITNKHEKYNLVMAAKGCWTPEDDQKLQALVYGFGTKNWNEIGSHFPHKSGRQCHERWNVLFNDPAYFQAIKLEFASTTHCEQEVTPQRVAAKAVPHQTLASKTVAPKAVQLAVLPKRHSSASPLVQKVNKLHDIAKKLQCRQGITSITGNDMSPGQGQALTAVPVALKRKLEHWSSMYGVDVDQMEYVTFVRRPPAPPIGFRPRRIVRQAKAPEPARQPCDTVETDDDEPDVDLAGLEARLLGLVEWRYSPPPSLQTQLTAINKLVRYN</sequence>
<dbReference type="PROSITE" id="PS51294">
    <property type="entry name" value="HTH_MYB"/>
    <property type="match status" value="1"/>
</dbReference>